<proteinExistence type="predicted"/>
<dbReference type="PANTHER" id="PTHR31513">
    <property type="entry name" value="EPHRIN TYPE-B RECEPTOR"/>
    <property type="match status" value="1"/>
</dbReference>
<gene>
    <name evidence="4" type="ordered locus">M5M_01840</name>
</gene>
<dbReference type="PROSITE" id="PS50853">
    <property type="entry name" value="FN3"/>
    <property type="match status" value="2"/>
</dbReference>
<evidence type="ECO:0000256" key="1">
    <source>
        <dbReference type="SAM" id="MobiDB-lite"/>
    </source>
</evidence>
<protein>
    <submittedName>
        <fullName evidence="4">Fibronectin type III domain-containing protein</fullName>
    </submittedName>
</protein>
<evidence type="ECO:0000256" key="2">
    <source>
        <dbReference type="SAM" id="SignalP"/>
    </source>
</evidence>
<evidence type="ECO:0000259" key="3">
    <source>
        <dbReference type="PROSITE" id="PS50853"/>
    </source>
</evidence>
<dbReference type="eggNOG" id="COG1361">
    <property type="taxonomic scope" value="Bacteria"/>
</dbReference>
<dbReference type="InterPro" id="IPR003961">
    <property type="entry name" value="FN3_dom"/>
</dbReference>
<organism evidence="4 5">
    <name type="scientific">Simiduia agarivorans (strain DSM 21679 / JCM 13881 / BCRC 17597 / SA1)</name>
    <dbReference type="NCBI Taxonomy" id="1117647"/>
    <lineage>
        <taxon>Bacteria</taxon>
        <taxon>Pseudomonadati</taxon>
        <taxon>Pseudomonadota</taxon>
        <taxon>Gammaproteobacteria</taxon>
        <taxon>Cellvibrionales</taxon>
        <taxon>Cellvibrionaceae</taxon>
        <taxon>Simiduia</taxon>
    </lineage>
</organism>
<feature type="domain" description="Fibronectin type-III" evidence="3">
    <location>
        <begin position="2408"/>
        <end position="2510"/>
    </location>
</feature>
<dbReference type="SUPFAM" id="SSF49265">
    <property type="entry name" value="Fibronectin type III"/>
    <property type="match status" value="2"/>
</dbReference>
<dbReference type="Gene3D" id="2.60.40.10">
    <property type="entry name" value="Immunoglobulins"/>
    <property type="match status" value="7"/>
</dbReference>
<keyword evidence="5" id="KW-1185">Reference proteome</keyword>
<feature type="chain" id="PRO_5003878175" evidence="2">
    <location>
        <begin position="22"/>
        <end position="4336"/>
    </location>
</feature>
<feature type="signal peptide" evidence="2">
    <location>
        <begin position="1"/>
        <end position="21"/>
    </location>
</feature>
<evidence type="ECO:0000313" key="5">
    <source>
        <dbReference type="Proteomes" id="UP000000466"/>
    </source>
</evidence>
<name>K4KEU9_SIMAS</name>
<reference evidence="4 5" key="1">
    <citation type="journal article" date="2013" name="Genome Announc.">
        <title>Complete genome sequence of Simiduia agarivorans SA1(T), a marine bacterium able to degrade a variety of polysaccharides.</title>
        <authorList>
            <person name="Lin S.Y."/>
            <person name="Shieh W.Y."/>
            <person name="Chen J.S."/>
            <person name="Tang S.L."/>
        </authorList>
    </citation>
    <scope>NUCLEOTIDE SEQUENCE [LARGE SCALE GENOMIC DNA]</scope>
    <source>
        <strain evidence="5">DSM 21679 / JCM 13881 / BCRC 17597 / SA1</strain>
    </source>
</reference>
<feature type="region of interest" description="Disordered" evidence="1">
    <location>
        <begin position="1757"/>
        <end position="1781"/>
    </location>
</feature>
<dbReference type="STRING" id="1117647.M5M_01840"/>
<sequence length="4336" mass="451963">MNLRAFFVVLMALAIASQAFADEITITEDTYIGVDNQTYDGHILILSGAKVTLDGYHQFEELRLINGAQITHTEAASETSPFVNIEANLINLAYGTRIYVTGKGRNPTPEVSASGSGSHGGAAGSLNGSVSNAVFGHYKEPSSFGIGGRSGGVADDSIYNHRGGGKIKLVANTLVLDGELHADGLGYYYAHDGAGAGGSIWLDVGVLKTTRTAGDYRIHANGGNGHINGAAGAGGGRVAIYYETLDGFSIAGMVLANPGIAVGGSVNPEANGLSGTIYHKNKQTQSDELRYVLNSQTPDSIRAQSLSGDYGNTNLAVVGQRVHLDNVVFGGLSVTGGSRITSSGSVQFSGAINVKGATLINVKGATLNGMRHWITSLGDDLVIDGFTYEMQGDESWNSVTVQNAGVLTHAIGATTNAGAEGVVLTASLIDIKAGAKIDVSGRGHLPNADVTFSGSGSYGGAAGTFNDNATNATFGDFRAPQHFGIGGRRLDQPDDSIHSKRGGGAIKLIADDLVVDGGIYADGLGYYYGQDGAGAGGSIWIDAGVLRTNRSNLDNRIHANGGNGHVSGSAGAGGGRVALYYNVLDGFNVAGMVLANAGISSSGPSGSDSHGQPGTVYHKNKQTQAEELRYVLSGLTSDYIKPLTVSGDYGNMNLAVVGQRVHLNNVVFGGLSVTGGSRITSSGSVEFTGSLDIKGSTLYGMRHWITSLGDDLVIDGFTYEMQGDESWNSVTVQNAGVLTHAIGATTNAGAEGVVLTASLIDIKAGAKIDVSGRGHLPNADVTFSGSGSYGGAAGTFNDNATNATFGDFRAPQHFGIGGRRLDQPDDSIHSKRGGGAIKLIADNLIVDGGIYADGKSHQAGYDGAGSGGSIWIDAGAVRTSRSNLDYRIHANGGNGHLSGSAGAGGGRIALYYNVLDGFNVAGMVLADAGLSSSGAASAETHGLPGTIYHKNKQTQKEELRYALKSAAADYIGTLTLSGDFNTLDLAFSGLNVHLENLAFGNLTASGSGRISSGENVTMAGTLNANNVILTSIGAWNKPQLGAELTVDGFTYELNQNESWSKLVIKNQGVVTHTAGLVKSDGTEGVTLSADTLTIEKGSSINVSGKGRLYAPETNNREAGSHGGRAGASEGQQPIAAYGSMKQPANYGTGGQGSSDANHTRGGGAIKIIAKDLTLDGVILADGMAGTNTNRSAAAGGSIWLQVDNLIATQTHNGFRLRADGGAVNANPGAGGGRIAVYYKQLHGFNLAGWANAQGSGSTVYLPPPGEPGTVYFHNAITGKESMIFAVSSGDAGYWPEVRFSGDYGNLDLHVRGLKLILGDSSLDNVFLESGAILQTAGEVNLTGRIFASNSTVASLNQWNLPAGRHLVVDGYTYEMQGDEVWDSVTIKAGGTLTHAIGTKTSGGKDGVELQANLFNLERYGRIDVTGKGRLPLETMINKESGSHGGRAWQVDGQLVPDAYGDYQRPQEFGIGGHHLTAGSEVRGGGSIKIVADEFLLDGQIAADGKVGNSGGGAGAGGSIWLDVKTLRSTHNSNGRRLSAVGGHVSSNLGAAGGGRIAVYYDHAEGVSLASWSSTESGSYYTTLMGEPGTLFIKNNLTGDTQLHFSRQSKNPSIQPVFNISGDYSNVDLWLGGINARLTDVKLTNLMLYGASTVDSGLSVELSGEVNSQSTTAVLQTMAHWDFLAGRHLNVNGFIYVLSGAEHWDTVKVSNSGRITHNPGAAVHETADGAELHAKSIHVEYPSWIDVSAKGLLPNDEVTGNASGSHGGLGGAPAGDATNSVYGNELEPQQAGVGGRYQNMDDSHTNNARGGGALRLVADDVLINGFVYARGEGGKYGGGAGAGGSVWIEAGQLRTNGGVGNSSLIDASGGAASSRPGGGGGRIAIHYDSLQGFTENHAKVVANGNNGSGVGSVQWVKRESAPFVLGQSIGPVVSAWPGSFTINFNVPLNVDSVDINDVQLLGADGEPLQVIDGVSLITESSLQVYTQANFSHGVYTLLVGPYLNGQNGRGMDQNRNDIEQEPEADVYQFSFEIDSAAPLSPVIDQLLAPAVNPSKYKSFSLSGPRSEPLAVYVNNAEVAPLGTGAWTYAFSVSEGMNNRTLYVKDSAGNVSDTVTVLINVDSVAPVIGSAQPGGYINQSPESIVLNFTEDGSGVDWNASVLTVSMNGSVLVGDWVNESNSASFTPAASLLDGDYVIDVVLQDKYGNNSGAKQFTFSLDRIAPASPTLAVHPAVTAINQYEFSGTKPINTGIWLGDQQLVPASTASNWSYTLPLTEGQNHFEFSAVDLAGNRSVSVPADIRFDNTAPGMVPVSINAQGNGTEAWLNWTSYNEIANGNDIAEYRVYLSSSAFANVMLMQPAYTVAGGTQQLHLQGLVRNAQRFVAVVAVDEQGLKLDNVLAQAFTPVDVQAPEDVSAFSVTPGATSLHLQWLPSVNAAGDLEAYVIEIQDAVTGLREISLPHDPQAEPSAPIAFTVDNLAPASGNALRVYTRDLAGNKSSGRNNPGVTWLANPIPNEIEELSAQLRLHWPSAVPNNLVKHYLVYVSTSDFNSVQGLQPALQVNKSSNGSVLVQAISGLTNDTPYYVAIVAVGMSDGYSPQVQTVMATPTEDNTPPAVELVQFKTSLDQTSLLTPATLDRAGKLQVAATDVSGVSRIELQLDGVLLSSLYTKDAEGFYSLAMNWDGVVEGEHTLSITAVDNWDNKVTHQYPFTLTMAAPAAPQWLAPAAPALTSAASVSLVAKAALNTQVQLLNNGVAQGAAKAVDASGTVKFNASLAEGDNVFTLVANFTGRTAQSVPSAQVSVRRDSSLPAAPGQLSAQSGSAGQVFLNWNKVTSNSAQNQIVGYNVYRSTAEFNQVGVEGVVKINTQPLATNQYKDMPVEDAQYLYKVTTVNQAGAESPLSAGATAIADSTAPKASAIRYQSLGQVDQVSGRHAPAKINVEVDFSEPLRNKPYLAIAPVGGVPMVVELALASNSETRYLGSFNLLDGTPSGTAYAVLSAHDKVGNRGTEVEQGATLLVDAQGPDLVSLVLSPAQPLQVDPVEGLAVQLQLQLNDATAGQAAPLLIPQINGVPLPGYSQGISLTLAEGSPVDAPVYLGSLQLPVSAGQDDQGAAAVETLSFSYNAEDTLGNVGKIKPGINQFQVYQGDLPPLAIPHGLSARAQSGGKVALAWQAVNAAAGYQVYRKTALEATGVWLESTTGPEYLDTPPADATYYYAVSSLRQDNGQSAESAQSDWVQVSADSVAPAQPANLDAQLNGQGIVLRWDTPLTDALGQPENQAQLQYALYRLNLAEGEQATAENLAGLQALQADIVGNLALDTSPSETEHAYVLVALDQAGNTSAPSNTVYLNVDLLPVQQLSVQLAEAGHPLLQWFHNGSSVEGFRLFTGPDDALVPLTTELVAATGGAVAFTDESLSGNATERRYSVVAEDANGAQSIASGITLPALSVELVEQNEPQSLLRGVMNRLVFRVFNKGQADATALTLWVDAPIEGEVYRHSSAAFAVAAGSFTDVPVIVGGYDALTGYAPLNLQLVQTPAAGQQVSLSQSTDIPVGNASLLAQLEVGNFTRGGVGQARFRLENTSAVEAELLMATASGKQASTELRFVLRDLAGNLLAKAPVHQFTGDVLTVNDGNTVARIQPGEQFVSEWFELAVPEAAPDVVTLALEIDRYRYHSGRNDQVIIEGTGTSTEVSLTETPYVATVNSVSPSVVFGRSAEVVITGQASARDSGELMSQVPVVLALYVNGFERLINVSTDVDGNFTYTYLPNGIAGHYQAVARHPDSLLQQSQAQFTVQGVKVSPTEVNVKLPRNYTHKVDVKVEAAAATPLTNLRLQAVDANGEVTTVLPEGISVSTPQALAVAAGKTGYVSLSFTGNNLAADTGTLRYQLLADTGVQAAQAIAAVTVNYQLVESKPALVLAKGFVQTGVGLGKQVQESVTLTNKGLDQWINPHISLTGPNGEAAPAWAYLASPAQPGTVAIGAALNIQLGFAPPAGTAQGSHELRLKVTGDNAADAEFPVFVQLVSSEVGSVFFHVADIYTATLDENNQPIPGLAGAKIELQNELVPDLTYALSSNAQGEALFTDLPAGRYSFRATAFEHDSQTGRLWIKPGLTEAQDVFLLNRLVSVEWEVQEVTLLDRYEIKLEATFQTNVPVAVVMFDPLNVNLPTMTKGQVFQGELSLTNYGLIRADNVSANLPTENEFVRFEFLAGVPDTLQAGEVFFLPYRIIAKKDFTPGLDADATGGGSCGFSAWASVNYQSECANGSTAGGSAQSGWYYSGTIACGGGGGTGGSVSQQISWPQGSGGGASWAPAAAATIGEAGFCEAPPPYCPECNAARGKQ</sequence>
<dbReference type="InterPro" id="IPR036116">
    <property type="entry name" value="FN3_sf"/>
</dbReference>
<dbReference type="KEGG" id="saga:M5M_01840"/>
<dbReference type="eggNOG" id="COG4733">
    <property type="taxonomic scope" value="Bacteria"/>
</dbReference>
<keyword evidence="2" id="KW-0732">Signal</keyword>
<dbReference type="SMART" id="SM00060">
    <property type="entry name" value="FN3"/>
    <property type="match status" value="5"/>
</dbReference>
<dbReference type="PANTHER" id="PTHR31513:SF2">
    <property type="entry name" value="MRAZ"/>
    <property type="match status" value="1"/>
</dbReference>
<dbReference type="CDD" id="cd00063">
    <property type="entry name" value="FN3"/>
    <property type="match status" value="2"/>
</dbReference>
<dbReference type="RefSeq" id="WP_016389165.1">
    <property type="nucleotide sequence ID" value="NC_018868.3"/>
</dbReference>
<dbReference type="Proteomes" id="UP000000466">
    <property type="component" value="Chromosome"/>
</dbReference>
<feature type="region of interest" description="Disordered" evidence="1">
    <location>
        <begin position="1105"/>
        <end position="1130"/>
    </location>
</feature>
<evidence type="ECO:0000313" key="4">
    <source>
        <dbReference type="EMBL" id="AFU97589.2"/>
    </source>
</evidence>
<dbReference type="InterPro" id="IPR013783">
    <property type="entry name" value="Ig-like_fold"/>
</dbReference>
<feature type="domain" description="Fibronectin type-III" evidence="3">
    <location>
        <begin position="2810"/>
        <end position="2913"/>
    </location>
</feature>
<accession>K4KEU9</accession>
<dbReference type="EMBL" id="CP003746">
    <property type="protein sequence ID" value="AFU97589.2"/>
    <property type="molecule type" value="Genomic_DNA"/>
</dbReference>
<dbReference type="HOGENOM" id="CLU_223901_0_0_6"/>